<feature type="region of interest" description="Disordered" evidence="1">
    <location>
        <begin position="1"/>
        <end position="23"/>
    </location>
</feature>
<sequence length="90" mass="9987">MGRSITQTTKPVNRKKAALDSQRSAVKGFRKTHIDFDFSSGARATIPTPKSVYGKVKSTNNDLLAEIVISPTAPSYFFFAQFNCPVKFKE</sequence>
<dbReference type="EMBL" id="GGEC01014743">
    <property type="protein sequence ID" value="MBW95226.1"/>
    <property type="molecule type" value="Transcribed_RNA"/>
</dbReference>
<proteinExistence type="predicted"/>
<protein>
    <submittedName>
        <fullName evidence="2">Uncharacterized protein</fullName>
    </submittedName>
</protein>
<organism evidence="2">
    <name type="scientific">Rhizophora mucronata</name>
    <name type="common">Asiatic mangrove</name>
    <dbReference type="NCBI Taxonomy" id="61149"/>
    <lineage>
        <taxon>Eukaryota</taxon>
        <taxon>Viridiplantae</taxon>
        <taxon>Streptophyta</taxon>
        <taxon>Embryophyta</taxon>
        <taxon>Tracheophyta</taxon>
        <taxon>Spermatophyta</taxon>
        <taxon>Magnoliopsida</taxon>
        <taxon>eudicotyledons</taxon>
        <taxon>Gunneridae</taxon>
        <taxon>Pentapetalae</taxon>
        <taxon>rosids</taxon>
        <taxon>fabids</taxon>
        <taxon>Malpighiales</taxon>
        <taxon>Rhizophoraceae</taxon>
        <taxon>Rhizophora</taxon>
    </lineage>
</organism>
<name>A0A2P2JP17_RHIMU</name>
<accession>A0A2P2JP17</accession>
<evidence type="ECO:0000313" key="2">
    <source>
        <dbReference type="EMBL" id="MBW95226.1"/>
    </source>
</evidence>
<feature type="compositionally biased region" description="Polar residues" evidence="1">
    <location>
        <begin position="1"/>
        <end position="11"/>
    </location>
</feature>
<reference evidence="2" key="1">
    <citation type="submission" date="2018-02" db="EMBL/GenBank/DDBJ databases">
        <title>Rhizophora mucronata_Transcriptome.</title>
        <authorList>
            <person name="Meera S.P."/>
            <person name="Sreeshan A."/>
            <person name="Augustine A."/>
        </authorList>
    </citation>
    <scope>NUCLEOTIDE SEQUENCE</scope>
    <source>
        <tissue evidence="2">Leaf</tissue>
    </source>
</reference>
<evidence type="ECO:0000256" key="1">
    <source>
        <dbReference type="SAM" id="MobiDB-lite"/>
    </source>
</evidence>
<dbReference type="AlphaFoldDB" id="A0A2P2JP17"/>